<evidence type="ECO:0000313" key="2">
    <source>
        <dbReference type="EMBL" id="KAK1772741.1"/>
    </source>
</evidence>
<feature type="signal peptide" evidence="1">
    <location>
        <begin position="1"/>
        <end position="18"/>
    </location>
</feature>
<evidence type="ECO:0000256" key="1">
    <source>
        <dbReference type="SAM" id="SignalP"/>
    </source>
</evidence>
<reference evidence="2" key="1">
    <citation type="submission" date="2023-06" db="EMBL/GenBank/DDBJ databases">
        <title>Genome-scale phylogeny and comparative genomics of the fungal order Sordariales.</title>
        <authorList>
            <consortium name="Lawrence Berkeley National Laboratory"/>
            <person name="Hensen N."/>
            <person name="Bonometti L."/>
            <person name="Westerberg I."/>
            <person name="Brannstrom I.O."/>
            <person name="Guillou S."/>
            <person name="Cros-Aarteil S."/>
            <person name="Calhoun S."/>
            <person name="Haridas S."/>
            <person name="Kuo A."/>
            <person name="Mondo S."/>
            <person name="Pangilinan J."/>
            <person name="Riley R."/>
            <person name="Labutti K."/>
            <person name="Andreopoulos B."/>
            <person name="Lipzen A."/>
            <person name="Chen C."/>
            <person name="Yanf M."/>
            <person name="Daum C."/>
            <person name="Ng V."/>
            <person name="Clum A."/>
            <person name="Steindorff A."/>
            <person name="Ohm R."/>
            <person name="Martin F."/>
            <person name="Silar P."/>
            <person name="Natvig D."/>
            <person name="Lalanne C."/>
            <person name="Gautier V."/>
            <person name="Ament-Velasquez S.L."/>
            <person name="Kruys A."/>
            <person name="Hutchinson M.I."/>
            <person name="Powell A.J."/>
            <person name="Barry K."/>
            <person name="Miller A.N."/>
            <person name="Grigoriev I.V."/>
            <person name="Debuchy R."/>
            <person name="Gladieux P."/>
            <person name="Thoren M.H."/>
            <person name="Johannesson H."/>
        </authorList>
    </citation>
    <scope>NUCLEOTIDE SEQUENCE</scope>
    <source>
        <strain evidence="2">8032-3</strain>
    </source>
</reference>
<dbReference type="Proteomes" id="UP001244011">
    <property type="component" value="Unassembled WGS sequence"/>
</dbReference>
<dbReference type="EMBL" id="MU838997">
    <property type="protein sequence ID" value="KAK1772741.1"/>
    <property type="molecule type" value="Genomic_DNA"/>
</dbReference>
<organism evidence="2 3">
    <name type="scientific">Phialemonium atrogriseum</name>
    <dbReference type="NCBI Taxonomy" id="1093897"/>
    <lineage>
        <taxon>Eukaryota</taxon>
        <taxon>Fungi</taxon>
        <taxon>Dikarya</taxon>
        <taxon>Ascomycota</taxon>
        <taxon>Pezizomycotina</taxon>
        <taxon>Sordariomycetes</taxon>
        <taxon>Sordariomycetidae</taxon>
        <taxon>Cephalothecales</taxon>
        <taxon>Cephalothecaceae</taxon>
        <taxon>Phialemonium</taxon>
    </lineage>
</organism>
<accession>A0AAJ0CA15</accession>
<evidence type="ECO:0008006" key="4">
    <source>
        <dbReference type="Google" id="ProtNLM"/>
    </source>
</evidence>
<comment type="caution">
    <text evidence="2">The sequence shown here is derived from an EMBL/GenBank/DDBJ whole genome shotgun (WGS) entry which is preliminary data.</text>
</comment>
<keyword evidence="3" id="KW-1185">Reference proteome</keyword>
<dbReference type="AlphaFoldDB" id="A0AAJ0CA15"/>
<evidence type="ECO:0000313" key="3">
    <source>
        <dbReference type="Proteomes" id="UP001244011"/>
    </source>
</evidence>
<feature type="chain" id="PRO_5042584169" description="Small secreted protein" evidence="1">
    <location>
        <begin position="19"/>
        <end position="152"/>
    </location>
</feature>
<proteinExistence type="predicted"/>
<gene>
    <name evidence="2" type="ORF">QBC33DRAFT_442926</name>
</gene>
<keyword evidence="1" id="KW-0732">Signal</keyword>
<sequence length="152" mass="15590">MHFTTTTLTALLPLLAMGAPTTPRDTISMAADGAQWTIQSMQRVCNAADTSCKWTFGINTNTAGAATTPCAFVVAAAAGVAASRAPETGAQCGGFQVTSGWSGQFGEGNGFTTLSVVDTAKRLIAWPAYSDADLAGGKVVVPDRSFAVQKLP</sequence>
<dbReference type="GeneID" id="85307392"/>
<name>A0AAJ0CA15_9PEZI</name>
<dbReference type="RefSeq" id="XP_060288954.1">
    <property type="nucleotide sequence ID" value="XM_060424205.1"/>
</dbReference>
<protein>
    <recommendedName>
        <fullName evidence="4">Small secreted protein</fullName>
    </recommendedName>
</protein>